<dbReference type="SUPFAM" id="SSF53335">
    <property type="entry name" value="S-adenosyl-L-methionine-dependent methyltransferases"/>
    <property type="match status" value="1"/>
</dbReference>
<dbReference type="HAMAP" id="MF_00351">
    <property type="entry name" value="RNA_methyltransf_FlpA"/>
    <property type="match status" value="1"/>
</dbReference>
<comment type="similarity">
    <text evidence="1 7">Belongs to the methyltransferase superfamily. Fibrillarin family.</text>
</comment>
<keyword evidence="3 7" id="KW-0489">Methyltransferase</keyword>
<dbReference type="KEGG" id="nfn:NFRAN_3018"/>
<comment type="subunit">
    <text evidence="7">Interacts with nop5. Component of box C/D small ribonucleoprotein (sRNP) particles that contain rpl7ae, FlpA and nop5, plus a guide RNA.</text>
</comment>
<dbReference type="Gene3D" id="3.40.50.150">
    <property type="entry name" value="Vaccinia Virus protein VP39"/>
    <property type="match status" value="1"/>
</dbReference>
<keyword evidence="6 7" id="KW-0694">RNA-binding</keyword>
<dbReference type="InterPro" id="IPR000692">
    <property type="entry name" value="Fibrillarin"/>
</dbReference>
<dbReference type="EMBL" id="LR216287">
    <property type="protein sequence ID" value="VFJ15341.1"/>
    <property type="molecule type" value="Genomic_DNA"/>
</dbReference>
<accession>A0A484IDX4</accession>
<proteinExistence type="inferred from homology"/>
<dbReference type="GO" id="GO:0000494">
    <property type="term" value="P:box C/D sno(s)RNA 3'-end processing"/>
    <property type="evidence" value="ECO:0007669"/>
    <property type="project" value="TreeGrafter"/>
</dbReference>
<dbReference type="Proteomes" id="UP000294299">
    <property type="component" value="Chromosome NFRAN"/>
</dbReference>
<dbReference type="GeneID" id="39422123"/>
<keyword evidence="5 7" id="KW-0819">tRNA processing</keyword>
<dbReference type="PANTHER" id="PTHR10335">
    <property type="entry name" value="RRNA 2-O-METHYLTRANSFERASE FIBRILLARIN"/>
    <property type="match status" value="1"/>
</dbReference>
<name>A0A484IDX4_9ARCH</name>
<dbReference type="GO" id="GO:0003723">
    <property type="term" value="F:RNA binding"/>
    <property type="evidence" value="ECO:0007669"/>
    <property type="project" value="UniProtKB-UniRule"/>
</dbReference>
<dbReference type="SMART" id="SM01206">
    <property type="entry name" value="Fibrillarin"/>
    <property type="match status" value="1"/>
</dbReference>
<dbReference type="GO" id="GO:0008033">
    <property type="term" value="P:tRNA processing"/>
    <property type="evidence" value="ECO:0007669"/>
    <property type="project" value="UniProtKB-UniRule"/>
</dbReference>
<dbReference type="AlphaFoldDB" id="A0A484IDX4"/>
<dbReference type="PRINTS" id="PR00052">
    <property type="entry name" value="FIBRILLARIN"/>
</dbReference>
<dbReference type="RefSeq" id="WP_232038023.1">
    <property type="nucleotide sequence ID" value="NZ_LR216287.1"/>
</dbReference>
<evidence type="ECO:0000256" key="1">
    <source>
        <dbReference type="ARBA" id="ARBA00010632"/>
    </source>
</evidence>
<evidence type="ECO:0000313" key="9">
    <source>
        <dbReference type="Proteomes" id="UP000294299"/>
    </source>
</evidence>
<keyword evidence="2 7" id="KW-0698">rRNA processing</keyword>
<sequence length="233" mass="26786">MNNLSVFKEFDNGSYVMLIDNMKERYLATRNMDLQKSVYGEKLIKLDDIEYRIWEPFRSKLAAAILRNLEQNPIKESSSVLYLGASTGTTVSHVSDIIGNKGMVFAVEPSARVAREFLENVASRRKNVIPILMDARNHLQYYSYYGLVDVVYSDIAQPDQTDIAINNCKSYLKKDGHLVIIIKTRSIDVLLDPKAVTKNEARKLEMNNFEILQIVDLEPFDRDHSFIHTRYKG</sequence>
<evidence type="ECO:0000256" key="5">
    <source>
        <dbReference type="ARBA" id="ARBA00022694"/>
    </source>
</evidence>
<evidence type="ECO:0000256" key="4">
    <source>
        <dbReference type="ARBA" id="ARBA00022679"/>
    </source>
</evidence>
<dbReference type="GO" id="GO:1990259">
    <property type="term" value="F:histone H2AQ104 methyltransferase activity"/>
    <property type="evidence" value="ECO:0007669"/>
    <property type="project" value="TreeGrafter"/>
</dbReference>
<dbReference type="NCBIfam" id="NF003276">
    <property type="entry name" value="PRK04266.1-2"/>
    <property type="match status" value="1"/>
</dbReference>
<dbReference type="PANTHER" id="PTHR10335:SF17">
    <property type="entry name" value="FIBRILLARIN"/>
    <property type="match status" value="1"/>
</dbReference>
<feature type="binding site" evidence="7">
    <location>
        <begin position="134"/>
        <end position="135"/>
    </location>
    <ligand>
        <name>S-adenosyl-L-methionine</name>
        <dbReference type="ChEBI" id="CHEBI:59789"/>
    </ligand>
</feature>
<gene>
    <name evidence="7 8" type="primary">flpA</name>
    <name evidence="8" type="ORF">NFRAN_3018</name>
</gene>
<feature type="binding site" evidence="7">
    <location>
        <begin position="89"/>
        <end position="90"/>
    </location>
    <ligand>
        <name>S-adenosyl-L-methionine</name>
        <dbReference type="ChEBI" id="CHEBI:59789"/>
    </ligand>
</feature>
<protein>
    <recommendedName>
        <fullName evidence="7">Fibrillarin-like rRNA/tRNA 2'-O-methyltransferase</fullName>
        <ecNumber evidence="7">2.1.1.-</ecNumber>
    </recommendedName>
</protein>
<comment type="function">
    <text evidence="7">Involved in pre-rRNA and tRNA processing. Utilizes the methyl donor S-adenosyl-L-methionine to catalyze the site-specific 2'-hydroxyl methylation of ribose moieties in rRNA and tRNA. Site specificity is provided by a guide RNA that base pairs with the substrate. Methylation occurs at a characteristic distance from the sequence involved in base pairing with the guide RNA.</text>
</comment>
<feature type="binding site" evidence="7">
    <location>
        <begin position="108"/>
        <end position="109"/>
    </location>
    <ligand>
        <name>S-adenosyl-L-methionine</name>
        <dbReference type="ChEBI" id="CHEBI:59789"/>
    </ligand>
</feature>
<dbReference type="EC" id="2.1.1.-" evidence="7"/>
<evidence type="ECO:0000313" key="8">
    <source>
        <dbReference type="EMBL" id="VFJ15341.1"/>
    </source>
</evidence>
<dbReference type="InterPro" id="IPR029063">
    <property type="entry name" value="SAM-dependent_MTases_sf"/>
</dbReference>
<evidence type="ECO:0000256" key="7">
    <source>
        <dbReference type="HAMAP-Rule" id="MF_00351"/>
    </source>
</evidence>
<keyword evidence="9" id="KW-1185">Reference proteome</keyword>
<organism evidence="8 9">
    <name type="scientific">Candidatus Nitrosocosmicus franklandianus</name>
    <dbReference type="NCBI Taxonomy" id="1798806"/>
    <lineage>
        <taxon>Archaea</taxon>
        <taxon>Nitrososphaerota</taxon>
        <taxon>Nitrososphaeria</taxon>
        <taxon>Nitrososphaerales</taxon>
        <taxon>Nitrososphaeraceae</taxon>
        <taxon>Candidatus Nitrosocosmicus</taxon>
    </lineage>
</organism>
<evidence type="ECO:0000256" key="6">
    <source>
        <dbReference type="ARBA" id="ARBA00022884"/>
    </source>
</evidence>
<feature type="binding site" evidence="7">
    <location>
        <begin position="154"/>
        <end position="157"/>
    </location>
    <ligand>
        <name>S-adenosyl-L-methionine</name>
        <dbReference type="ChEBI" id="CHEBI:59789"/>
    </ligand>
</feature>
<dbReference type="Gene3D" id="3.30.200.20">
    <property type="entry name" value="Phosphorylase Kinase, domain 1"/>
    <property type="match status" value="1"/>
</dbReference>
<evidence type="ECO:0000256" key="2">
    <source>
        <dbReference type="ARBA" id="ARBA00022552"/>
    </source>
</evidence>
<dbReference type="PIRSF" id="PIRSF006540">
    <property type="entry name" value="Nop17p"/>
    <property type="match status" value="1"/>
</dbReference>
<dbReference type="Pfam" id="PF01269">
    <property type="entry name" value="Fibrillarin"/>
    <property type="match status" value="1"/>
</dbReference>
<reference evidence="8 9" key="1">
    <citation type="submission" date="2019-02" db="EMBL/GenBank/DDBJ databases">
        <authorList>
            <person name="Lehtovirta-Morley E L."/>
        </authorList>
    </citation>
    <scope>NUCLEOTIDE SEQUENCE [LARGE SCALE GENOMIC DNA]</scope>
    <source>
        <strain evidence="8">NFRAN1</strain>
    </source>
</reference>
<evidence type="ECO:0000256" key="3">
    <source>
        <dbReference type="ARBA" id="ARBA00022603"/>
    </source>
</evidence>
<dbReference type="GO" id="GO:0008649">
    <property type="term" value="F:rRNA methyltransferase activity"/>
    <property type="evidence" value="ECO:0007669"/>
    <property type="project" value="TreeGrafter"/>
</dbReference>
<keyword evidence="4 7" id="KW-0808">Transferase</keyword>